<comment type="caution">
    <text evidence="7">The sequence shown here is derived from an EMBL/GenBank/DDBJ whole genome shotgun (WGS) entry which is preliminary data.</text>
</comment>
<reference evidence="7 8" key="1">
    <citation type="journal article" date="2017" name="Int. J. Syst. Evol. Microbiol.">
        <title>Rouxiella badensis sp. nov. and Rouxiella silvae sp. nov. isolated from peat bog soil in Germany and emendation of the genus description.</title>
        <authorList>
            <person name="Le Fleche-Mateos A."/>
            <person name="Kugler J.H."/>
            <person name="Hansen S.H."/>
            <person name="Syldatk C."/>
            <person name="Hausmann R."/>
            <person name="Lomprez F."/>
            <person name="Vandenbogaert M."/>
            <person name="Manuguerra J.C."/>
            <person name="Grimont P.A."/>
        </authorList>
    </citation>
    <scope>NUCLEOTIDE SEQUENCE [LARGE SCALE GENOMIC DNA]</scope>
    <source>
        <strain evidence="7 8">DSM 100043</strain>
    </source>
</reference>
<dbReference type="Gene3D" id="3.20.20.70">
    <property type="entry name" value="Aldolase class I"/>
    <property type="match status" value="1"/>
</dbReference>
<evidence type="ECO:0000256" key="5">
    <source>
        <dbReference type="ARBA" id="ARBA00023002"/>
    </source>
</evidence>
<dbReference type="InterPro" id="IPR001155">
    <property type="entry name" value="OxRdtase_FMN_N"/>
</dbReference>
<dbReference type="Proteomes" id="UP000192536">
    <property type="component" value="Unassembled WGS sequence"/>
</dbReference>
<keyword evidence="8" id="KW-1185">Reference proteome</keyword>
<comment type="cofactor">
    <cofactor evidence="1">
        <name>FMN</name>
        <dbReference type="ChEBI" id="CHEBI:58210"/>
    </cofactor>
</comment>
<feature type="domain" description="NADH:flavin oxidoreductase/NADH oxidase N-terminal" evidence="6">
    <location>
        <begin position="3"/>
        <end position="338"/>
    </location>
</feature>
<keyword evidence="5" id="KW-0560">Oxidoreductase</keyword>
<keyword evidence="4" id="KW-0521">NADP</keyword>
<dbReference type="RefSeq" id="WP_017493528.1">
    <property type="nucleotide sequence ID" value="NZ_CAUQAZ010000232.1"/>
</dbReference>
<evidence type="ECO:0000313" key="8">
    <source>
        <dbReference type="Proteomes" id="UP000192536"/>
    </source>
</evidence>
<dbReference type="AlphaFoldDB" id="A0A1X0WG74"/>
<dbReference type="CDD" id="cd02932">
    <property type="entry name" value="OYE_YqiM_FMN"/>
    <property type="match status" value="1"/>
</dbReference>
<dbReference type="GO" id="GO:0010181">
    <property type="term" value="F:FMN binding"/>
    <property type="evidence" value="ECO:0007669"/>
    <property type="project" value="InterPro"/>
</dbReference>
<keyword evidence="3" id="KW-0288">FMN</keyword>
<evidence type="ECO:0000313" key="7">
    <source>
        <dbReference type="EMBL" id="ORJ25786.1"/>
    </source>
</evidence>
<organism evidence="7 8">
    <name type="scientific">Rouxiella badensis</name>
    <dbReference type="NCBI Taxonomy" id="1646377"/>
    <lineage>
        <taxon>Bacteria</taxon>
        <taxon>Pseudomonadati</taxon>
        <taxon>Pseudomonadota</taxon>
        <taxon>Gammaproteobacteria</taxon>
        <taxon>Enterobacterales</taxon>
        <taxon>Yersiniaceae</taxon>
        <taxon>Rouxiella</taxon>
    </lineage>
</organism>
<keyword evidence="2" id="KW-0285">Flavoprotein</keyword>
<dbReference type="SUPFAM" id="SSF51395">
    <property type="entry name" value="FMN-linked oxidoreductases"/>
    <property type="match status" value="1"/>
</dbReference>
<dbReference type="InterPro" id="IPR013785">
    <property type="entry name" value="Aldolase_TIM"/>
</dbReference>
<dbReference type="GO" id="GO:0003959">
    <property type="term" value="F:NADPH dehydrogenase activity"/>
    <property type="evidence" value="ECO:0007669"/>
    <property type="project" value="InterPro"/>
</dbReference>
<dbReference type="EMBL" id="MRWE01000012">
    <property type="protein sequence ID" value="ORJ25786.1"/>
    <property type="molecule type" value="Genomic_DNA"/>
</dbReference>
<gene>
    <name evidence="7" type="ORF">BS640_09025</name>
</gene>
<protein>
    <submittedName>
        <fullName evidence="7">Oxidoreductase</fullName>
    </submittedName>
</protein>
<evidence type="ECO:0000256" key="3">
    <source>
        <dbReference type="ARBA" id="ARBA00022643"/>
    </source>
</evidence>
<accession>A0A1X0WG74</accession>
<evidence type="ECO:0000256" key="2">
    <source>
        <dbReference type="ARBA" id="ARBA00022630"/>
    </source>
</evidence>
<dbReference type="GO" id="GO:0050661">
    <property type="term" value="F:NADP binding"/>
    <property type="evidence" value="ECO:0007669"/>
    <property type="project" value="InterPro"/>
</dbReference>
<dbReference type="GeneID" id="93566741"/>
<evidence type="ECO:0000256" key="1">
    <source>
        <dbReference type="ARBA" id="ARBA00001917"/>
    </source>
</evidence>
<evidence type="ECO:0000256" key="4">
    <source>
        <dbReference type="ARBA" id="ARBA00022857"/>
    </source>
</evidence>
<proteinExistence type="predicted"/>
<sequence length="365" mass="39590">MSKLFESITLGSLTLENRIVIAPMCQYSAEHGKATSWHHAHLGQLSFSGAGLLILEATAVEAVGRISPQDLGLWNDETEEALASLVTSLRDNSDMPLGIQLGHAGRKASCYAPWEGGNQISAKLGGWQTVAPSAVGFAESDAAPEAMSLERIEQFKKAFVESAKRANKLGFDLIELHGAHGYLLHQFLSPLSNKRTDQYGGSLENRVRLLLEIYQEVRKVFSNDKPIGVRISASDWVEGGWDIEQSIELAKALEKLGCAYIHVSSGGLSTQQKIPVGPNYQVPFAESIKKAVNIPVIAVGLITEAEQAEAIIGTGQADMIALARGILYDPRWPWHAAAKLGAKVSAPKQYWRSEPHSVKGLFNAK</sequence>
<evidence type="ECO:0000259" key="6">
    <source>
        <dbReference type="Pfam" id="PF00724"/>
    </source>
</evidence>
<dbReference type="PANTHER" id="PTHR43303:SF4">
    <property type="entry name" value="NADPH DEHYDROGENASE C23G7.10C-RELATED"/>
    <property type="match status" value="1"/>
</dbReference>
<dbReference type="Pfam" id="PF00724">
    <property type="entry name" value="Oxidored_FMN"/>
    <property type="match status" value="1"/>
</dbReference>
<dbReference type="PANTHER" id="PTHR43303">
    <property type="entry name" value="NADPH DEHYDROGENASE C23G7.10C-RELATED"/>
    <property type="match status" value="1"/>
</dbReference>
<dbReference type="InterPro" id="IPR044152">
    <property type="entry name" value="YqjM-like"/>
</dbReference>
<name>A0A1X0WG74_9GAMM</name>
<dbReference type="STRING" id="1646377.BS640_09025"/>